<dbReference type="Proteomes" id="UP001500016">
    <property type="component" value="Unassembled WGS sequence"/>
</dbReference>
<evidence type="ECO:0000313" key="2">
    <source>
        <dbReference type="EMBL" id="GAA2068846.1"/>
    </source>
</evidence>
<sequence length="71" mass="7503">MQQAVQSPGVPLALGTRPGGHLFVDRRLNEGLSDDERGTLAALLRRLARNAGAEEPAAGPPWTGLAERSET</sequence>
<feature type="compositionally biased region" description="Low complexity" evidence="1">
    <location>
        <begin position="50"/>
        <end position="61"/>
    </location>
</feature>
<accession>A0ABN2VPY6</accession>
<keyword evidence="3" id="KW-1185">Reference proteome</keyword>
<evidence type="ECO:0000313" key="3">
    <source>
        <dbReference type="Proteomes" id="UP001500016"/>
    </source>
</evidence>
<dbReference type="EMBL" id="BAAAPE010000005">
    <property type="protein sequence ID" value="GAA2068846.1"/>
    <property type="molecule type" value="Genomic_DNA"/>
</dbReference>
<feature type="region of interest" description="Disordered" evidence="1">
    <location>
        <begin position="50"/>
        <end position="71"/>
    </location>
</feature>
<organism evidence="2 3">
    <name type="scientific">Streptomyces albiaxialis</name>
    <dbReference type="NCBI Taxonomy" id="329523"/>
    <lineage>
        <taxon>Bacteria</taxon>
        <taxon>Bacillati</taxon>
        <taxon>Actinomycetota</taxon>
        <taxon>Actinomycetes</taxon>
        <taxon>Kitasatosporales</taxon>
        <taxon>Streptomycetaceae</taxon>
        <taxon>Streptomyces</taxon>
    </lineage>
</organism>
<name>A0ABN2VPY6_9ACTN</name>
<evidence type="ECO:0000256" key="1">
    <source>
        <dbReference type="SAM" id="MobiDB-lite"/>
    </source>
</evidence>
<protein>
    <submittedName>
        <fullName evidence="2">Uncharacterized protein</fullName>
    </submittedName>
</protein>
<reference evidence="2 3" key="1">
    <citation type="journal article" date="2019" name="Int. J. Syst. Evol. Microbiol.">
        <title>The Global Catalogue of Microorganisms (GCM) 10K type strain sequencing project: providing services to taxonomists for standard genome sequencing and annotation.</title>
        <authorList>
            <consortium name="The Broad Institute Genomics Platform"/>
            <consortium name="The Broad Institute Genome Sequencing Center for Infectious Disease"/>
            <person name="Wu L."/>
            <person name="Ma J."/>
        </authorList>
    </citation>
    <scope>NUCLEOTIDE SEQUENCE [LARGE SCALE GENOMIC DNA]</scope>
    <source>
        <strain evidence="2 3">JCM 15478</strain>
    </source>
</reference>
<proteinExistence type="predicted"/>
<comment type="caution">
    <text evidence="2">The sequence shown here is derived from an EMBL/GenBank/DDBJ whole genome shotgun (WGS) entry which is preliminary data.</text>
</comment>
<gene>
    <name evidence="2" type="ORF">GCM10009801_17590</name>
</gene>